<reference evidence="1" key="1">
    <citation type="submission" date="2019-04" db="EMBL/GenBank/DDBJ databases">
        <authorList>
            <person name="Brambilla D."/>
        </authorList>
    </citation>
    <scope>NUCLEOTIDE SEQUENCE</scope>
    <source>
        <strain evidence="1">BAL1</strain>
    </source>
</reference>
<sequence length="39" mass="4532">MLRYLYLTSIAALQQLNLDLLLPHLRQLAAHSLLHLVEH</sequence>
<organism evidence="1">
    <name type="scientific">Rheinheimera sp. BAL341</name>
    <dbReference type="NCBI Taxonomy" id="1708203"/>
    <lineage>
        <taxon>Bacteria</taxon>
        <taxon>Pseudomonadati</taxon>
        <taxon>Pseudomonadota</taxon>
        <taxon>Gammaproteobacteria</taxon>
        <taxon>Chromatiales</taxon>
        <taxon>Chromatiaceae</taxon>
        <taxon>Rheinheimera</taxon>
    </lineage>
</organism>
<gene>
    <name evidence="1" type="ORF">BAL341_019</name>
</gene>
<evidence type="ECO:0000313" key="1">
    <source>
        <dbReference type="EMBL" id="VHN99723.1"/>
    </source>
</evidence>
<dbReference type="EMBL" id="CAAJGR010000068">
    <property type="protein sequence ID" value="VHN99723.1"/>
    <property type="molecule type" value="Genomic_DNA"/>
</dbReference>
<dbReference type="AlphaFoldDB" id="A0A486XIQ0"/>
<accession>A0A486XIQ0</accession>
<protein>
    <submittedName>
        <fullName evidence="1">Uncharacterized protein</fullName>
    </submittedName>
</protein>
<name>A0A486XIQ0_9GAMM</name>
<proteinExistence type="predicted"/>